<reference evidence="1 2" key="1">
    <citation type="submission" date="2015-09" db="EMBL/GenBank/DDBJ databases">
        <title>Draft genome sequence of a Caloramator mitchellensis, a moderate thermophile from the Great Artesian Basin of Australia.</title>
        <authorList>
            <person name="Patel B.K."/>
        </authorList>
    </citation>
    <scope>NUCLEOTIDE SEQUENCE [LARGE SCALE GENOMIC DNA]</scope>
    <source>
        <strain evidence="1 2">VF08</strain>
    </source>
</reference>
<comment type="caution">
    <text evidence="1">The sequence shown here is derived from an EMBL/GenBank/DDBJ whole genome shotgun (WGS) entry which is preliminary data.</text>
</comment>
<gene>
    <name evidence="1" type="ORF">ABG79_01588</name>
</gene>
<evidence type="ECO:0000313" key="2">
    <source>
        <dbReference type="Proteomes" id="UP000052015"/>
    </source>
</evidence>
<name>A0A0R3JWA5_CALMK</name>
<dbReference type="AlphaFoldDB" id="A0A0R3JWA5"/>
<proteinExistence type="predicted"/>
<dbReference type="RefSeq" id="WP_057978864.1">
    <property type="nucleotide sequence ID" value="NZ_LKHP01000008.1"/>
</dbReference>
<protein>
    <submittedName>
        <fullName evidence="1">Putative monovalent cation/H+ antiporter subunit B</fullName>
    </submittedName>
</protein>
<keyword evidence="2" id="KW-1185">Reference proteome</keyword>
<dbReference type="OrthoDB" id="9798859at2"/>
<accession>A0A0R3JWA5</accession>
<sequence length="109" mass="12035">MKKFAMSFALVVFLIMGSYAMYYSSTQGRTYSGTKLEDIQNNVSYDMQKPDGVSNVIIRENLSKTKAINAVTAVVFDYRGYDTLGESFILLTAIAGSVVILKSHKKGSE</sequence>
<evidence type="ECO:0000313" key="1">
    <source>
        <dbReference type="EMBL" id="KRQ86605.1"/>
    </source>
</evidence>
<organism evidence="1 2">
    <name type="scientific">Caloramator mitchellensis</name>
    <dbReference type="NCBI Taxonomy" id="908809"/>
    <lineage>
        <taxon>Bacteria</taxon>
        <taxon>Bacillati</taxon>
        <taxon>Bacillota</taxon>
        <taxon>Clostridia</taxon>
        <taxon>Eubacteriales</taxon>
        <taxon>Clostridiaceae</taxon>
        <taxon>Caloramator</taxon>
    </lineage>
</organism>
<dbReference type="Proteomes" id="UP000052015">
    <property type="component" value="Unassembled WGS sequence"/>
</dbReference>
<dbReference type="EMBL" id="LKHP01000008">
    <property type="protein sequence ID" value="KRQ86605.1"/>
    <property type="molecule type" value="Genomic_DNA"/>
</dbReference>
<dbReference type="STRING" id="908809.ABG79_01588"/>